<dbReference type="EMBL" id="JBFARM010000008">
    <property type="protein sequence ID" value="MEV4289053.1"/>
    <property type="molecule type" value="Genomic_DNA"/>
</dbReference>
<feature type="compositionally biased region" description="Low complexity" evidence="1">
    <location>
        <begin position="54"/>
        <end position="78"/>
    </location>
</feature>
<evidence type="ECO:0000313" key="4">
    <source>
        <dbReference type="Proteomes" id="UP001552427"/>
    </source>
</evidence>
<evidence type="ECO:0000259" key="2">
    <source>
        <dbReference type="Pfam" id="PF13785"/>
    </source>
</evidence>
<comment type="caution">
    <text evidence="3">The sequence shown here is derived from an EMBL/GenBank/DDBJ whole genome shotgun (WGS) entry which is preliminary data.</text>
</comment>
<dbReference type="InterPro" id="IPR025235">
    <property type="entry name" value="DUF4178"/>
</dbReference>
<sequence length="240" mass="25660">MSMTSMVVLGLSIALVLLLLGAFLATLRQDRRGRAGTPPPAAGSARAESPMPAPTSGPVSAPVPASAAMPPNVPSSVPRQVGADYTDPRTLRVGDKIDVQGSVARVLGAMHISGQGQQWTEFLLRDSARRRQWLSVEVRAGDPPHLVVLLWTEVPTQGMVPAKHMLIMEGVEFFPVERGTAAFRSEGDTGNPDRGLLDFADYRAGDGRLLSFERIQGQSWTASYAQPLPPGSISVIRRAS</sequence>
<organism evidence="3 4">
    <name type="scientific">Nonomuraea bangladeshensis</name>
    <dbReference type="NCBI Taxonomy" id="404385"/>
    <lineage>
        <taxon>Bacteria</taxon>
        <taxon>Bacillati</taxon>
        <taxon>Actinomycetota</taxon>
        <taxon>Actinomycetes</taxon>
        <taxon>Streptosporangiales</taxon>
        <taxon>Streptosporangiaceae</taxon>
        <taxon>Nonomuraea</taxon>
    </lineage>
</organism>
<name>A0ABV3H950_9ACTN</name>
<gene>
    <name evidence="3" type="ORF">AB0K40_26400</name>
</gene>
<evidence type="ECO:0000256" key="1">
    <source>
        <dbReference type="SAM" id="MobiDB-lite"/>
    </source>
</evidence>
<dbReference type="RefSeq" id="WP_364454690.1">
    <property type="nucleotide sequence ID" value="NZ_JBFARM010000008.1"/>
</dbReference>
<reference evidence="3 4" key="1">
    <citation type="submission" date="2024-06" db="EMBL/GenBank/DDBJ databases">
        <title>The Natural Products Discovery Center: Release of the First 8490 Sequenced Strains for Exploring Actinobacteria Biosynthetic Diversity.</title>
        <authorList>
            <person name="Kalkreuter E."/>
            <person name="Kautsar S.A."/>
            <person name="Yang D."/>
            <person name="Bader C.D."/>
            <person name="Teijaro C.N."/>
            <person name="Fluegel L."/>
            <person name="Davis C.M."/>
            <person name="Simpson J.R."/>
            <person name="Lauterbach L."/>
            <person name="Steele A.D."/>
            <person name="Gui C."/>
            <person name="Meng S."/>
            <person name="Li G."/>
            <person name="Viehrig K."/>
            <person name="Ye F."/>
            <person name="Su P."/>
            <person name="Kiefer A.F."/>
            <person name="Nichols A."/>
            <person name="Cepeda A.J."/>
            <person name="Yan W."/>
            <person name="Fan B."/>
            <person name="Jiang Y."/>
            <person name="Adhikari A."/>
            <person name="Zheng C.-J."/>
            <person name="Schuster L."/>
            <person name="Cowan T.M."/>
            <person name="Smanski M.J."/>
            <person name="Chevrette M.G."/>
            <person name="De Carvalho L.P.S."/>
            <person name="Shen B."/>
        </authorList>
    </citation>
    <scope>NUCLEOTIDE SEQUENCE [LARGE SCALE GENOMIC DNA]</scope>
    <source>
        <strain evidence="3 4">NPDC049574</strain>
    </source>
</reference>
<dbReference type="Pfam" id="PF13785">
    <property type="entry name" value="DUF4178"/>
    <property type="match status" value="1"/>
</dbReference>
<accession>A0ABV3H950</accession>
<dbReference type="Proteomes" id="UP001552427">
    <property type="component" value="Unassembled WGS sequence"/>
</dbReference>
<feature type="domain" description="DUF4178" evidence="2">
    <location>
        <begin position="92"/>
        <end position="230"/>
    </location>
</feature>
<feature type="region of interest" description="Disordered" evidence="1">
    <location>
        <begin position="32"/>
        <end position="85"/>
    </location>
</feature>
<keyword evidence="4" id="KW-1185">Reference proteome</keyword>
<evidence type="ECO:0000313" key="3">
    <source>
        <dbReference type="EMBL" id="MEV4289053.1"/>
    </source>
</evidence>
<proteinExistence type="predicted"/>
<protein>
    <submittedName>
        <fullName evidence="3">DUF4178 domain-containing protein</fullName>
    </submittedName>
</protein>